<organism evidence="1">
    <name type="scientific">bioreactor metagenome</name>
    <dbReference type="NCBI Taxonomy" id="1076179"/>
    <lineage>
        <taxon>unclassified sequences</taxon>
        <taxon>metagenomes</taxon>
        <taxon>ecological metagenomes</taxon>
    </lineage>
</organism>
<proteinExistence type="predicted"/>
<gene>
    <name evidence="1" type="ORF">SDC9_193630</name>
</gene>
<comment type="caution">
    <text evidence="1">The sequence shown here is derived from an EMBL/GenBank/DDBJ whole genome shotgun (WGS) entry which is preliminary data.</text>
</comment>
<protein>
    <submittedName>
        <fullName evidence="1">Uncharacterized protein</fullName>
    </submittedName>
</protein>
<reference evidence="1" key="1">
    <citation type="submission" date="2019-08" db="EMBL/GenBank/DDBJ databases">
        <authorList>
            <person name="Kucharzyk K."/>
            <person name="Murdoch R.W."/>
            <person name="Higgins S."/>
            <person name="Loffler F."/>
        </authorList>
    </citation>
    <scope>NUCLEOTIDE SEQUENCE</scope>
</reference>
<dbReference type="EMBL" id="VSSQ01106383">
    <property type="protein sequence ID" value="MPN46050.1"/>
    <property type="molecule type" value="Genomic_DNA"/>
</dbReference>
<evidence type="ECO:0000313" key="1">
    <source>
        <dbReference type="EMBL" id="MPN46050.1"/>
    </source>
</evidence>
<dbReference type="AlphaFoldDB" id="A0A645I4L9"/>
<name>A0A645I4L9_9ZZZZ</name>
<sequence length="109" mass="12452">MRVQRTEDVSCRNAQRRQALVGQLDKNALGLFTDDVDLLHTRYMQQTLAQALGFAHQQTLRLALGLERIEREGDIGILIIDHRADHPRRQPLLLIQDFLACLVKLLLDG</sequence>
<accession>A0A645I4L9</accession>